<reference evidence="6" key="3">
    <citation type="submission" date="2008-09" db="EMBL/GenBank/DDBJ databases">
        <authorList>
            <person name="Thomson N.R."/>
        </authorList>
    </citation>
    <scope>NUCLEOTIDE SEQUENCE</scope>
    <source>
        <strain evidence="6">ATCC 43949</strain>
    </source>
</reference>
<dbReference type="EMBL" id="FM211049">
    <property type="protein sequence ID" value="CAR66940.1"/>
    <property type="molecule type" value="Genomic_DNA"/>
</dbReference>
<dbReference type="GO" id="GO:0031640">
    <property type="term" value="P:killing of cells of another organism"/>
    <property type="evidence" value="ECO:0007669"/>
    <property type="project" value="UniProtKB-KW"/>
</dbReference>
<evidence type="ECO:0000313" key="6">
    <source>
        <dbReference type="EMBL" id="CAR66940.1"/>
    </source>
</evidence>
<dbReference type="GO" id="GO:0042742">
    <property type="term" value="P:defense response to bacterium"/>
    <property type="evidence" value="ECO:0007669"/>
    <property type="project" value="UniProtKB-KW"/>
</dbReference>
<evidence type="ECO:0000259" key="4">
    <source>
        <dbReference type="Pfam" id="PF06958"/>
    </source>
</evidence>
<dbReference type="EMBL" id="FM162591">
    <property type="protein sequence ID" value="CAQ85884.1"/>
    <property type="molecule type" value="Genomic_DNA"/>
</dbReference>
<evidence type="ECO:0000256" key="1">
    <source>
        <dbReference type="ARBA" id="ARBA00022529"/>
    </source>
</evidence>
<gene>
    <name evidence="5" type="ordered locus">PAU_03796</name>
    <name evidence="6" type="ORF">PA-RVA7-0642</name>
</gene>
<dbReference type="AlphaFoldDB" id="B6VLB0"/>
<accession>C7BMK5</accession>
<reference evidence="5 7" key="4">
    <citation type="journal article" date="2009" name="BMC Genomics">
        <title>Comparative genomics of the emerging human pathogen Photorhabdus asymbiotica with the insect pathogen Photorhabdus luminescens.</title>
        <authorList>
            <person name="Wilkinson P."/>
            <person name="Waterfield N.R."/>
            <person name="Crossman L."/>
            <person name="Corton C."/>
            <person name="Sanchez-Contreras M."/>
            <person name="Vlisidou I."/>
            <person name="Barron A."/>
            <person name="Bignell A."/>
            <person name="Clark L."/>
            <person name="Ormond D."/>
            <person name="Mayho M."/>
            <person name="Bason N."/>
            <person name="Smith F."/>
            <person name="Simmonds M."/>
            <person name="Churcher C."/>
            <person name="Harris D."/>
            <person name="Thompson N.R."/>
            <person name="Quail M."/>
            <person name="Parkhill J."/>
            <person name="ffrench-Constant R.H."/>
        </authorList>
    </citation>
    <scope>NUCLEOTIDE SEQUENCE [LARGE SCALE GENOMIC DNA]</scope>
    <source>
        <strain evidence="7">ATCC 43949 / 3105-77</strain>
        <strain evidence="5">ATCC43949</strain>
    </source>
</reference>
<dbReference type="KEGG" id="pay:PAU_03796"/>
<name>B6VLB0_PHOAA</name>
<dbReference type="eggNOG" id="COG4104">
    <property type="taxonomic scope" value="Bacteria"/>
</dbReference>
<evidence type="ECO:0000313" key="7">
    <source>
        <dbReference type="Proteomes" id="UP000002747"/>
    </source>
</evidence>
<proteinExistence type="predicted"/>
<dbReference type="SUPFAM" id="SSF69369">
    <property type="entry name" value="Cloacin translocation domain"/>
    <property type="match status" value="1"/>
</dbReference>
<keyword evidence="1" id="KW-0929">Antimicrobial</keyword>
<sequence length="50" mass="5749">MPIPDKVGSDIESLPMPEEKDFRDYILILFIFMRQLSPSDANPNVSCIQH</sequence>
<dbReference type="Pfam" id="PF06958">
    <property type="entry name" value="Pyocin_S"/>
    <property type="match status" value="1"/>
</dbReference>
<dbReference type="Proteomes" id="UP000002747">
    <property type="component" value="Chromosome"/>
</dbReference>
<reference evidence="5" key="2">
    <citation type="submission" date="2008-05" db="EMBL/GenBank/DDBJ databases">
        <authorList>
            <person name="Crossman L.C."/>
        </authorList>
    </citation>
    <scope>NUCLEOTIDE SEQUENCE</scope>
    <source>
        <strain evidence="5">ATCC43949</strain>
    </source>
</reference>
<evidence type="ECO:0000256" key="3">
    <source>
        <dbReference type="ARBA" id="ARBA00023048"/>
    </source>
</evidence>
<evidence type="ECO:0000256" key="2">
    <source>
        <dbReference type="ARBA" id="ARBA00023022"/>
    </source>
</evidence>
<evidence type="ECO:0000313" key="5">
    <source>
        <dbReference type="EMBL" id="CAQ85884.1"/>
    </source>
</evidence>
<feature type="domain" description="Pyosin/cloacin translocation" evidence="4">
    <location>
        <begin position="2"/>
        <end position="28"/>
    </location>
</feature>
<dbReference type="InterPro" id="IPR036302">
    <property type="entry name" value="Pyosin/cloacin_T_dom_sf"/>
</dbReference>
<keyword evidence="3" id="KW-0078">Bacteriocin</keyword>
<keyword evidence="2" id="KW-0044">Antibiotic</keyword>
<dbReference type="InterPro" id="IPR016128">
    <property type="entry name" value="Pyosin/cloacin_T_dom"/>
</dbReference>
<reference evidence="6" key="1">
    <citation type="journal article" date="2008" name="Proc. Natl. Acad. Sci. U.S.A.">
        <title>Rapid virulence annotation (RVA): identification of virulence factors using a bacterial genome library and multiple invertebrate hosts.</title>
        <authorList>
            <person name="Waterfield N.R."/>
            <person name="Sanchez-Contreras M."/>
            <person name="Eleftherianos I."/>
            <person name="Dowling A."/>
            <person name="Wilkinson P."/>
            <person name="Parkhill J."/>
            <person name="Thomson N."/>
            <person name="Reynolds S.E."/>
            <person name="Bode H.B."/>
            <person name="Dorus S."/>
            <person name="Ffrench-Constant R.H."/>
        </authorList>
    </citation>
    <scope>NUCLEOTIDE SEQUENCE</scope>
    <source>
        <strain evidence="6">ATCC 43949</strain>
    </source>
</reference>
<organism evidence="6">
    <name type="scientific">Photorhabdus asymbiotica subsp. asymbiotica (strain ATCC 43949 / 3105-77)</name>
    <name type="common">Xenorhabdus luminescens (strain 2)</name>
    <dbReference type="NCBI Taxonomy" id="553480"/>
    <lineage>
        <taxon>Bacteria</taxon>
        <taxon>Pseudomonadati</taxon>
        <taxon>Pseudomonadota</taxon>
        <taxon>Gammaproteobacteria</taxon>
        <taxon>Enterobacterales</taxon>
        <taxon>Morganellaceae</taxon>
        <taxon>Photorhabdus</taxon>
    </lineage>
</organism>
<protein>
    <recommendedName>
        <fullName evidence="4">Pyosin/cloacin translocation domain-containing protein</fullName>
    </recommendedName>
</protein>
<accession>B6VLB0</accession>